<keyword evidence="2 6" id="KW-0808">Transferase</keyword>
<feature type="domain" description="Phospholipid/glycerol acyltransferase" evidence="5">
    <location>
        <begin position="133"/>
        <end position="244"/>
    </location>
</feature>
<dbReference type="PANTHER" id="PTHR10434:SF66">
    <property type="entry name" value="PHOSPHOLIPID_GLYCEROL ACYLTRANSFERASE DOMAIN-CONTAINING PROTEIN"/>
    <property type="match status" value="1"/>
</dbReference>
<reference evidence="6 7" key="1">
    <citation type="submission" date="2019-03" db="EMBL/GenBank/DDBJ databases">
        <title>Genomic analyses of the natural microbiome of Caenorhabditis elegans.</title>
        <authorList>
            <person name="Samuel B."/>
        </authorList>
    </citation>
    <scope>NUCLEOTIDE SEQUENCE [LARGE SCALE GENOMIC DNA]</scope>
    <source>
        <strain evidence="6 7">JUb89</strain>
    </source>
</reference>
<comment type="pathway">
    <text evidence="1">Lipid metabolism.</text>
</comment>
<keyword evidence="4" id="KW-1133">Transmembrane helix</keyword>
<dbReference type="InterPro" id="IPR002123">
    <property type="entry name" value="Plipid/glycerol_acylTrfase"/>
</dbReference>
<proteinExistence type="predicted"/>
<evidence type="ECO:0000313" key="7">
    <source>
        <dbReference type="Proteomes" id="UP000294963"/>
    </source>
</evidence>
<accession>A0A4R1XU65</accession>
<dbReference type="SUPFAM" id="SSF69593">
    <property type="entry name" value="Glycerol-3-phosphate (1)-acyltransferase"/>
    <property type="match status" value="1"/>
</dbReference>
<dbReference type="GO" id="GO:0006654">
    <property type="term" value="P:phosphatidic acid biosynthetic process"/>
    <property type="evidence" value="ECO:0007669"/>
    <property type="project" value="TreeGrafter"/>
</dbReference>
<name>A0A4R1XU65_ACICA</name>
<keyword evidence="4" id="KW-0812">Transmembrane</keyword>
<sequence length="305" mass="34482">MLNFNARLISKSKASAKSKPQSFADQDVSSLQFNMRRDRRGKMQRKLQHKLNYAWRFAATGLSFASFGVGGMAIGTVIAPLIKLSTSDQALRRQRSQQVIRYSFNGFTQMLVKLGVMSYEVEGLEQLQNSRQELVIANHPTLIDVVVLIGLMQQANCVVKQDLWSNPFTKGPVQSAGYILNAGSEQFMQDCVQHLQQDQAASLLIFPEGTRTAQGQILNDFQRGAANIALRAHIPIRPILITCTPSTLTKNEKWYQIPSRPFHLHIRVLEAVRIEDLLDNIQVSPKHVRQLNHQLQALFHQELLK</sequence>
<dbReference type="GO" id="GO:0003841">
    <property type="term" value="F:1-acylglycerol-3-phosphate O-acyltransferase activity"/>
    <property type="evidence" value="ECO:0007669"/>
    <property type="project" value="TreeGrafter"/>
</dbReference>
<dbReference type="PANTHER" id="PTHR10434">
    <property type="entry name" value="1-ACYL-SN-GLYCEROL-3-PHOSPHATE ACYLTRANSFERASE"/>
    <property type="match status" value="1"/>
</dbReference>
<dbReference type="EMBL" id="SLVJ01000022">
    <property type="protein sequence ID" value="TCM63223.1"/>
    <property type="molecule type" value="Genomic_DNA"/>
</dbReference>
<evidence type="ECO:0000256" key="2">
    <source>
        <dbReference type="ARBA" id="ARBA00022679"/>
    </source>
</evidence>
<dbReference type="SMART" id="SM00563">
    <property type="entry name" value="PlsC"/>
    <property type="match status" value="1"/>
</dbReference>
<dbReference type="Pfam" id="PF01553">
    <property type="entry name" value="Acyltransferase"/>
    <property type="match status" value="1"/>
</dbReference>
<feature type="transmembrane region" description="Helical" evidence="4">
    <location>
        <begin position="53"/>
        <end position="82"/>
    </location>
</feature>
<keyword evidence="4" id="KW-0472">Membrane</keyword>
<dbReference type="AlphaFoldDB" id="A0A4R1XU65"/>
<keyword evidence="3 6" id="KW-0012">Acyltransferase</keyword>
<protein>
    <submittedName>
        <fullName evidence="6">1-acyl-sn-glycerol-3-phosphate acyltransferase</fullName>
    </submittedName>
</protein>
<evidence type="ECO:0000256" key="1">
    <source>
        <dbReference type="ARBA" id="ARBA00005189"/>
    </source>
</evidence>
<dbReference type="CDD" id="cd07989">
    <property type="entry name" value="LPLAT_AGPAT-like"/>
    <property type="match status" value="1"/>
</dbReference>
<gene>
    <name evidence="6" type="ORF">EC844_12242</name>
</gene>
<evidence type="ECO:0000256" key="3">
    <source>
        <dbReference type="ARBA" id="ARBA00023315"/>
    </source>
</evidence>
<keyword evidence="7" id="KW-1185">Reference proteome</keyword>
<evidence type="ECO:0000256" key="4">
    <source>
        <dbReference type="SAM" id="Phobius"/>
    </source>
</evidence>
<evidence type="ECO:0000313" key="6">
    <source>
        <dbReference type="EMBL" id="TCM63223.1"/>
    </source>
</evidence>
<organism evidence="6 7">
    <name type="scientific">Acinetobacter calcoaceticus</name>
    <dbReference type="NCBI Taxonomy" id="471"/>
    <lineage>
        <taxon>Bacteria</taxon>
        <taxon>Pseudomonadati</taxon>
        <taxon>Pseudomonadota</taxon>
        <taxon>Gammaproteobacteria</taxon>
        <taxon>Moraxellales</taxon>
        <taxon>Moraxellaceae</taxon>
        <taxon>Acinetobacter</taxon>
        <taxon>Acinetobacter calcoaceticus/baumannii complex</taxon>
    </lineage>
</organism>
<comment type="caution">
    <text evidence="6">The sequence shown here is derived from an EMBL/GenBank/DDBJ whole genome shotgun (WGS) entry which is preliminary data.</text>
</comment>
<evidence type="ECO:0000259" key="5">
    <source>
        <dbReference type="SMART" id="SM00563"/>
    </source>
</evidence>
<dbReference type="Proteomes" id="UP000294963">
    <property type="component" value="Unassembled WGS sequence"/>
</dbReference>